<dbReference type="KEGG" id="rub:GBA63_19790"/>
<dbReference type="Proteomes" id="UP000501452">
    <property type="component" value="Chromosome"/>
</dbReference>
<keyword evidence="2" id="KW-1185">Reference proteome</keyword>
<organism evidence="1 2">
    <name type="scientific">Rubrobacter tropicus</name>
    <dbReference type="NCBI Taxonomy" id="2653851"/>
    <lineage>
        <taxon>Bacteria</taxon>
        <taxon>Bacillati</taxon>
        <taxon>Actinomycetota</taxon>
        <taxon>Rubrobacteria</taxon>
        <taxon>Rubrobacterales</taxon>
        <taxon>Rubrobacteraceae</taxon>
        <taxon>Rubrobacter</taxon>
    </lineage>
</organism>
<dbReference type="AlphaFoldDB" id="A0A6G8QDW3"/>
<protein>
    <submittedName>
        <fullName evidence="1">Uncharacterized protein</fullName>
    </submittedName>
</protein>
<dbReference type="EMBL" id="CP045119">
    <property type="protein sequence ID" value="QIN84643.1"/>
    <property type="molecule type" value="Genomic_DNA"/>
</dbReference>
<gene>
    <name evidence="1" type="ORF">GBA63_19790</name>
</gene>
<reference evidence="1 2" key="1">
    <citation type="submission" date="2019-10" db="EMBL/GenBank/DDBJ databases">
        <title>Rubrobacter sp nov SCSIO 52090 isolated from a deep-sea sediment in the South China Sea.</title>
        <authorList>
            <person name="Chen R.W."/>
        </authorList>
    </citation>
    <scope>NUCLEOTIDE SEQUENCE [LARGE SCALE GENOMIC DNA]</scope>
    <source>
        <strain evidence="1 2">SCSIO 52909</strain>
    </source>
</reference>
<name>A0A6G8QDW3_9ACTN</name>
<evidence type="ECO:0000313" key="2">
    <source>
        <dbReference type="Proteomes" id="UP000501452"/>
    </source>
</evidence>
<accession>A0A6G8QDW3</accession>
<dbReference type="RefSeq" id="WP_166179035.1">
    <property type="nucleotide sequence ID" value="NZ_CP045119.1"/>
</dbReference>
<sequence>MLARVLDGEGWTTTFVDAEFGDPLEQAGGGAASLFPFLEVDPVDARLLPQIERDQIAIMGRRRAAAGDAAGEASLVHVARHSRPGSIVLSNDPHAVRLGRRHNVSVRGTLYVLHRAFSIGLLSSEEAWMQYRSLQDQERRPPRLIRAQLERYLETGTRPG</sequence>
<proteinExistence type="predicted"/>
<evidence type="ECO:0000313" key="1">
    <source>
        <dbReference type="EMBL" id="QIN84643.1"/>
    </source>
</evidence>